<dbReference type="GeneID" id="125549201"/>
<evidence type="ECO:0000313" key="5">
    <source>
        <dbReference type="Proteomes" id="UP000015106"/>
    </source>
</evidence>
<reference evidence="4" key="2">
    <citation type="submission" date="2018-03" db="EMBL/GenBank/DDBJ databases">
        <title>The Triticum urartu genome reveals the dynamic nature of wheat genome evolution.</title>
        <authorList>
            <person name="Ling H."/>
            <person name="Ma B."/>
            <person name="Shi X."/>
            <person name="Liu H."/>
            <person name="Dong L."/>
            <person name="Sun H."/>
            <person name="Cao Y."/>
            <person name="Gao Q."/>
            <person name="Zheng S."/>
            <person name="Li Y."/>
            <person name="Yu Y."/>
            <person name="Du H."/>
            <person name="Qi M."/>
            <person name="Li Y."/>
            <person name="Yu H."/>
            <person name="Cui Y."/>
            <person name="Wang N."/>
            <person name="Chen C."/>
            <person name="Wu H."/>
            <person name="Zhao Y."/>
            <person name="Zhang J."/>
            <person name="Li Y."/>
            <person name="Zhou W."/>
            <person name="Zhang B."/>
            <person name="Hu W."/>
            <person name="Eijk M."/>
            <person name="Tang J."/>
            <person name="Witsenboer H."/>
            <person name="Zhao S."/>
            <person name="Li Z."/>
            <person name="Zhang A."/>
            <person name="Wang D."/>
            <person name="Liang C."/>
        </authorList>
    </citation>
    <scope>NUCLEOTIDE SEQUENCE [LARGE SCALE GENOMIC DNA]</scope>
    <source>
        <strain evidence="4">cv. G1812</strain>
    </source>
</reference>
<dbReference type="InterPro" id="IPR029063">
    <property type="entry name" value="SAM-dependent_MTases_sf"/>
</dbReference>
<reference evidence="4" key="3">
    <citation type="submission" date="2022-06" db="UniProtKB">
        <authorList>
            <consortium name="EnsemblPlants"/>
        </authorList>
    </citation>
    <scope>IDENTIFICATION</scope>
</reference>
<dbReference type="GO" id="GO:0008168">
    <property type="term" value="F:methyltransferase activity"/>
    <property type="evidence" value="ECO:0007669"/>
    <property type="project" value="InterPro"/>
</dbReference>
<dbReference type="EnsemblPlants" id="TuG1812G0300005022.01.T01">
    <property type="protein sequence ID" value="TuG1812G0300005022.01.T01"/>
    <property type="gene ID" value="TuG1812G0300005022.01"/>
</dbReference>
<evidence type="ECO:0000256" key="1">
    <source>
        <dbReference type="ARBA" id="ARBA00022723"/>
    </source>
</evidence>
<keyword evidence="5" id="KW-1185">Reference proteome</keyword>
<keyword evidence="1" id="KW-0479">Metal-binding</keyword>
<dbReference type="Gramene" id="TuG1812G0300005022.01.T01">
    <property type="protein sequence ID" value="TuG1812G0300005022.01.T01"/>
    <property type="gene ID" value="TuG1812G0300005022.01"/>
</dbReference>
<dbReference type="RefSeq" id="XP_048568625.1">
    <property type="nucleotide sequence ID" value="XM_048712668.1"/>
</dbReference>
<dbReference type="GO" id="GO:0046872">
    <property type="term" value="F:metal ion binding"/>
    <property type="evidence" value="ECO:0007669"/>
    <property type="project" value="UniProtKB-KW"/>
</dbReference>
<sequence>MASKQMVHMNQGQGERSYARNSGIQNAQQNRMKLLIERAIIDLCSSSTLLPETMVIADLGCSSGPNALALVSVAVEAIHGYCLQFQQPPPELCVFLNDLPDNDFNTVVKSLVTLRRINDPVVVTGVAPGSFYERLFTSSSVHLVCSSSSLHWLSKAPEVLRRNQIPAFYIDEHVRREKLPMVLEAYAQQFRKDFRHFLELRAKELVPGGQMVVSIIGRHSDGIAPFHIWDILAQVLSLMASEGVIDKEKFDSFYVPVYGPSKEDLREIIQEEGSFSIKEFLVHDFLSDLDSALVTPSWIANQIRAVYEQIVVQHFGDVMDEFVRIAERRWSLDASLLQQEHAGLAMLTLSVAKA</sequence>
<dbReference type="AlphaFoldDB" id="A0A8R7PZ61"/>
<reference evidence="5" key="1">
    <citation type="journal article" date="2013" name="Nature">
        <title>Draft genome of the wheat A-genome progenitor Triticum urartu.</title>
        <authorList>
            <person name="Ling H.Q."/>
            <person name="Zhao S."/>
            <person name="Liu D."/>
            <person name="Wang J."/>
            <person name="Sun H."/>
            <person name="Zhang C."/>
            <person name="Fan H."/>
            <person name="Li D."/>
            <person name="Dong L."/>
            <person name="Tao Y."/>
            <person name="Gao C."/>
            <person name="Wu H."/>
            <person name="Li Y."/>
            <person name="Cui Y."/>
            <person name="Guo X."/>
            <person name="Zheng S."/>
            <person name="Wang B."/>
            <person name="Yu K."/>
            <person name="Liang Q."/>
            <person name="Yang W."/>
            <person name="Lou X."/>
            <person name="Chen J."/>
            <person name="Feng M."/>
            <person name="Jian J."/>
            <person name="Zhang X."/>
            <person name="Luo G."/>
            <person name="Jiang Y."/>
            <person name="Liu J."/>
            <person name="Wang Z."/>
            <person name="Sha Y."/>
            <person name="Zhang B."/>
            <person name="Wu H."/>
            <person name="Tang D."/>
            <person name="Shen Q."/>
            <person name="Xue P."/>
            <person name="Zou S."/>
            <person name="Wang X."/>
            <person name="Liu X."/>
            <person name="Wang F."/>
            <person name="Yang Y."/>
            <person name="An X."/>
            <person name="Dong Z."/>
            <person name="Zhang K."/>
            <person name="Zhang X."/>
            <person name="Luo M.C."/>
            <person name="Dvorak J."/>
            <person name="Tong Y."/>
            <person name="Wang J."/>
            <person name="Yang H."/>
            <person name="Li Z."/>
            <person name="Wang D."/>
            <person name="Zhang A."/>
            <person name="Wang J."/>
        </authorList>
    </citation>
    <scope>NUCLEOTIDE SEQUENCE</scope>
    <source>
        <strain evidence="5">cv. G1812</strain>
    </source>
</reference>
<evidence type="ECO:0000256" key="3">
    <source>
        <dbReference type="SAM" id="MobiDB-lite"/>
    </source>
</evidence>
<evidence type="ECO:0008006" key="6">
    <source>
        <dbReference type="Google" id="ProtNLM"/>
    </source>
</evidence>
<gene>
    <name evidence="4" type="primary">LOC125549201</name>
</gene>
<dbReference type="Pfam" id="PF03492">
    <property type="entry name" value="Methyltransf_7"/>
    <property type="match status" value="1"/>
</dbReference>
<dbReference type="SUPFAM" id="SSF53335">
    <property type="entry name" value="S-adenosyl-L-methionine-dependent methyltransferases"/>
    <property type="match status" value="1"/>
</dbReference>
<dbReference type="PANTHER" id="PTHR31009">
    <property type="entry name" value="S-ADENOSYL-L-METHIONINE:CARBOXYL METHYLTRANSFERASE FAMILY PROTEIN"/>
    <property type="match status" value="1"/>
</dbReference>
<dbReference type="InterPro" id="IPR005299">
    <property type="entry name" value="MeTrfase_7"/>
</dbReference>
<proteinExistence type="predicted"/>
<keyword evidence="2" id="KW-0460">Magnesium</keyword>
<organism evidence="4 5">
    <name type="scientific">Triticum urartu</name>
    <name type="common">Red wild einkorn</name>
    <name type="synonym">Crithodium urartu</name>
    <dbReference type="NCBI Taxonomy" id="4572"/>
    <lineage>
        <taxon>Eukaryota</taxon>
        <taxon>Viridiplantae</taxon>
        <taxon>Streptophyta</taxon>
        <taxon>Embryophyta</taxon>
        <taxon>Tracheophyta</taxon>
        <taxon>Spermatophyta</taxon>
        <taxon>Magnoliopsida</taxon>
        <taxon>Liliopsida</taxon>
        <taxon>Poales</taxon>
        <taxon>Poaceae</taxon>
        <taxon>BOP clade</taxon>
        <taxon>Pooideae</taxon>
        <taxon>Triticodae</taxon>
        <taxon>Triticeae</taxon>
        <taxon>Triticinae</taxon>
        <taxon>Triticum</taxon>
    </lineage>
</organism>
<name>A0A8R7PZ61_TRIUA</name>
<dbReference type="InterPro" id="IPR042086">
    <property type="entry name" value="MeTrfase_capping"/>
</dbReference>
<evidence type="ECO:0000313" key="4">
    <source>
        <dbReference type="EnsemblPlants" id="TuG1812G0300005022.01.T01"/>
    </source>
</evidence>
<accession>A0A8R7PZ61</accession>
<dbReference type="Gene3D" id="3.40.50.150">
    <property type="entry name" value="Vaccinia Virus protein VP39"/>
    <property type="match status" value="1"/>
</dbReference>
<dbReference type="OrthoDB" id="649586at2759"/>
<feature type="compositionally biased region" description="Polar residues" evidence="3">
    <location>
        <begin position="8"/>
        <end position="20"/>
    </location>
</feature>
<dbReference type="KEGG" id="tua:125549195"/>
<protein>
    <recommendedName>
        <fullName evidence="6">Salicylate O-methyltransferase</fullName>
    </recommendedName>
</protein>
<feature type="region of interest" description="Disordered" evidence="3">
    <location>
        <begin position="1"/>
        <end position="20"/>
    </location>
</feature>
<evidence type="ECO:0000256" key="2">
    <source>
        <dbReference type="ARBA" id="ARBA00022842"/>
    </source>
</evidence>
<dbReference type="Proteomes" id="UP000015106">
    <property type="component" value="Chromosome 3"/>
</dbReference>
<dbReference type="Gene3D" id="1.10.1200.270">
    <property type="entry name" value="Methyltransferase, alpha-helical capping domain"/>
    <property type="match status" value="1"/>
</dbReference>